<name>A0A9D1V480_9FIRM</name>
<reference evidence="4" key="1">
    <citation type="journal article" date="2021" name="PeerJ">
        <title>Extensive microbial diversity within the chicken gut microbiome revealed by metagenomics and culture.</title>
        <authorList>
            <person name="Gilroy R."/>
            <person name="Ravi A."/>
            <person name="Getino M."/>
            <person name="Pursley I."/>
            <person name="Horton D.L."/>
            <person name="Alikhan N.F."/>
            <person name="Baker D."/>
            <person name="Gharbi K."/>
            <person name="Hall N."/>
            <person name="Watson M."/>
            <person name="Adriaenssens E.M."/>
            <person name="Foster-Nyarko E."/>
            <person name="Jarju S."/>
            <person name="Secka A."/>
            <person name="Antonio M."/>
            <person name="Oren A."/>
            <person name="Chaudhuri R.R."/>
            <person name="La Ragione R."/>
            <person name="Hildebrand F."/>
            <person name="Pallen M.J."/>
        </authorList>
    </citation>
    <scope>NUCLEOTIDE SEQUENCE</scope>
    <source>
        <strain evidence="4">2239</strain>
    </source>
</reference>
<accession>A0A9D1V480</accession>
<keyword evidence="2" id="KW-0813">Transport</keyword>
<keyword evidence="3" id="KW-0406">Ion transport</keyword>
<dbReference type="InterPro" id="IPR002842">
    <property type="entry name" value="ATPase_V1_Esu"/>
</dbReference>
<dbReference type="Pfam" id="PF01991">
    <property type="entry name" value="vATP-synt_E"/>
    <property type="match status" value="1"/>
</dbReference>
<evidence type="ECO:0000313" key="4">
    <source>
        <dbReference type="EMBL" id="HIX05643.1"/>
    </source>
</evidence>
<organism evidence="4 5">
    <name type="scientific">Candidatus Allofournierella pullicola</name>
    <dbReference type="NCBI Taxonomy" id="2838596"/>
    <lineage>
        <taxon>Bacteria</taxon>
        <taxon>Bacillati</taxon>
        <taxon>Bacillota</taxon>
        <taxon>Clostridia</taxon>
        <taxon>Eubacteriales</taxon>
        <taxon>Oscillospiraceae</taxon>
        <taxon>Allofournierella</taxon>
    </lineage>
</organism>
<sequence>MIEENERAAKFMQAIQRDGEKRRTAIIQAIDEEIAAELEKVKTAAEAKARQMGDYEKVRLQEETNRKLSHSVVETGAELAARRSEIAQQVFDACEEKLAAFTAKPKYADYLKKSAEALLQLLHAEKAEFYARPQDVEAAKAVVPAGCEVTADATIRLGGLRAKSGAVEADDTLDMKLEAQKDWFLQNSGMSIAL</sequence>
<evidence type="ECO:0000256" key="3">
    <source>
        <dbReference type="ARBA" id="ARBA00023065"/>
    </source>
</evidence>
<dbReference type="Proteomes" id="UP000824193">
    <property type="component" value="Unassembled WGS sequence"/>
</dbReference>
<gene>
    <name evidence="4" type="ORF">H9865_06020</name>
</gene>
<evidence type="ECO:0000313" key="5">
    <source>
        <dbReference type="Proteomes" id="UP000824193"/>
    </source>
</evidence>
<reference evidence="4" key="2">
    <citation type="submission" date="2021-04" db="EMBL/GenBank/DDBJ databases">
        <authorList>
            <person name="Gilroy R."/>
        </authorList>
    </citation>
    <scope>NUCLEOTIDE SEQUENCE</scope>
    <source>
        <strain evidence="4">2239</strain>
    </source>
</reference>
<evidence type="ECO:0000256" key="2">
    <source>
        <dbReference type="ARBA" id="ARBA00022448"/>
    </source>
</evidence>
<comment type="caution">
    <text evidence="4">The sequence shown here is derived from an EMBL/GenBank/DDBJ whole genome shotgun (WGS) entry which is preliminary data.</text>
</comment>
<comment type="similarity">
    <text evidence="1">Belongs to the V-ATPase E subunit family.</text>
</comment>
<dbReference type="InterPro" id="IPR038495">
    <property type="entry name" value="ATPase_E_C"/>
</dbReference>
<dbReference type="AlphaFoldDB" id="A0A9D1V480"/>
<dbReference type="GO" id="GO:0033178">
    <property type="term" value="C:proton-transporting two-sector ATPase complex, catalytic domain"/>
    <property type="evidence" value="ECO:0007669"/>
    <property type="project" value="InterPro"/>
</dbReference>
<dbReference type="Gene3D" id="3.30.2320.30">
    <property type="entry name" value="ATP synthase, E subunit, C-terminal"/>
    <property type="match status" value="1"/>
</dbReference>
<evidence type="ECO:0000256" key="1">
    <source>
        <dbReference type="ARBA" id="ARBA00005901"/>
    </source>
</evidence>
<protein>
    <submittedName>
        <fullName evidence="4">V-type proton ATPase subunit E</fullName>
    </submittedName>
</protein>
<dbReference type="GO" id="GO:0046961">
    <property type="term" value="F:proton-transporting ATPase activity, rotational mechanism"/>
    <property type="evidence" value="ECO:0007669"/>
    <property type="project" value="InterPro"/>
</dbReference>
<proteinExistence type="inferred from homology"/>
<dbReference type="SUPFAM" id="SSF160527">
    <property type="entry name" value="V-type ATPase subunit E-like"/>
    <property type="match status" value="1"/>
</dbReference>
<dbReference type="EMBL" id="DXFW01000018">
    <property type="protein sequence ID" value="HIX05643.1"/>
    <property type="molecule type" value="Genomic_DNA"/>
</dbReference>